<dbReference type="PANTHER" id="PTHR36832:SF1">
    <property type="entry name" value="SLR1174 PROTEIN"/>
    <property type="match status" value="1"/>
</dbReference>
<reference evidence="2 3" key="1">
    <citation type="submission" date="2007-06" db="EMBL/GenBank/DDBJ databases">
        <authorList>
            <person name="Shimkets L."/>
            <person name="Ferriera S."/>
            <person name="Johnson J."/>
            <person name="Kravitz S."/>
            <person name="Beeson K."/>
            <person name="Sutton G."/>
            <person name="Rogers Y.-H."/>
            <person name="Friedman R."/>
            <person name="Frazier M."/>
            <person name="Venter J.C."/>
        </authorList>
    </citation>
    <scope>NUCLEOTIDE SEQUENCE [LARGE SCALE GENOMIC DNA]</scope>
    <source>
        <strain evidence="2 3">SIR-1</strain>
    </source>
</reference>
<feature type="transmembrane region" description="Helical" evidence="1">
    <location>
        <begin position="62"/>
        <end position="79"/>
    </location>
</feature>
<dbReference type="Pfam" id="PF06182">
    <property type="entry name" value="ABC2_membrane_6"/>
    <property type="match status" value="1"/>
</dbReference>
<organism evidence="2 3">
    <name type="scientific">Plesiocystis pacifica SIR-1</name>
    <dbReference type="NCBI Taxonomy" id="391625"/>
    <lineage>
        <taxon>Bacteria</taxon>
        <taxon>Pseudomonadati</taxon>
        <taxon>Myxococcota</taxon>
        <taxon>Polyangia</taxon>
        <taxon>Nannocystales</taxon>
        <taxon>Nannocystaceae</taxon>
        <taxon>Plesiocystis</taxon>
    </lineage>
</organism>
<keyword evidence="3" id="KW-1185">Reference proteome</keyword>
<keyword evidence="1" id="KW-1133">Transmembrane helix</keyword>
<dbReference type="eggNOG" id="COG4587">
    <property type="taxonomic scope" value="Bacteria"/>
</dbReference>
<evidence type="ECO:0000313" key="3">
    <source>
        <dbReference type="Proteomes" id="UP000005801"/>
    </source>
</evidence>
<protein>
    <submittedName>
        <fullName evidence="2">ABC transporter, inner membrane subunit</fullName>
    </submittedName>
</protein>
<dbReference type="EMBL" id="ABCS01000008">
    <property type="protein sequence ID" value="EDM80773.1"/>
    <property type="molecule type" value="Genomic_DNA"/>
</dbReference>
<name>A6G076_9BACT</name>
<dbReference type="Proteomes" id="UP000005801">
    <property type="component" value="Unassembled WGS sequence"/>
</dbReference>
<comment type="caution">
    <text evidence="2">The sequence shown here is derived from an EMBL/GenBank/DDBJ whole genome shotgun (WGS) entry which is preliminary data.</text>
</comment>
<feature type="transmembrane region" description="Helical" evidence="1">
    <location>
        <begin position="176"/>
        <end position="193"/>
    </location>
</feature>
<evidence type="ECO:0000313" key="2">
    <source>
        <dbReference type="EMBL" id="EDM80773.1"/>
    </source>
</evidence>
<dbReference type="InterPro" id="IPR010390">
    <property type="entry name" value="ABC-2_transporter-like"/>
</dbReference>
<dbReference type="PANTHER" id="PTHR36832">
    <property type="entry name" value="SLR1174 PROTEIN-RELATED"/>
    <property type="match status" value="1"/>
</dbReference>
<keyword evidence="1" id="KW-0472">Membrane</keyword>
<dbReference type="OrthoDB" id="8582979at2"/>
<dbReference type="STRING" id="391625.PPSIR1_12858"/>
<dbReference type="AlphaFoldDB" id="A6G076"/>
<dbReference type="RefSeq" id="WP_006970125.1">
    <property type="nucleotide sequence ID" value="NZ_ABCS01000008.1"/>
</dbReference>
<keyword evidence="1" id="KW-0812">Transmembrane</keyword>
<evidence type="ECO:0000256" key="1">
    <source>
        <dbReference type="SAM" id="Phobius"/>
    </source>
</evidence>
<gene>
    <name evidence="2" type="ORF">PPSIR1_12858</name>
</gene>
<proteinExistence type="predicted"/>
<feature type="transmembrane region" description="Helical" evidence="1">
    <location>
        <begin position="116"/>
        <end position="136"/>
    </location>
</feature>
<feature type="transmembrane region" description="Helical" evidence="1">
    <location>
        <begin position="142"/>
        <end position="169"/>
    </location>
</feature>
<feature type="transmembrane region" description="Helical" evidence="1">
    <location>
        <begin position="230"/>
        <end position="252"/>
    </location>
</feature>
<feature type="transmembrane region" description="Helical" evidence="1">
    <location>
        <begin position="20"/>
        <end position="42"/>
    </location>
</feature>
<accession>A6G076</accession>
<sequence>MSLGPKLGALWRLGVAEATAYRASLLVWVLTTALPLVSLVLWHALAADGPIADYDQRAFDSYFVAAFLVRQLTATWIVWDLDRQIRTGELNALLMRPVSPVLHHAMFNLAAMPLRAGLAAPVAALVLIATGGMSLADSASSWLLFVPALILAWLLAFSIQLCIACLAFWLTRASDLYDLWISAYIVLAGYLVPTSLFPSGFGEVARALPFHATLGFPVELLIGRLDTAEALTGIGIQLAWLALFMTLGAWLWRRGLRAYGAFGA</sequence>